<organism evidence="7 8">
    <name type="scientific">Sphingobacterium zhuxiongii</name>
    <dbReference type="NCBI Taxonomy" id="2662364"/>
    <lineage>
        <taxon>Bacteria</taxon>
        <taxon>Pseudomonadati</taxon>
        <taxon>Bacteroidota</taxon>
        <taxon>Sphingobacteriia</taxon>
        <taxon>Sphingobacteriales</taxon>
        <taxon>Sphingobacteriaceae</taxon>
        <taxon>Sphingobacterium</taxon>
    </lineage>
</organism>
<dbReference type="RefSeq" id="WP_153511956.1">
    <property type="nucleotide sequence ID" value="NZ_CP045652.1"/>
</dbReference>
<keyword evidence="3" id="KW-0731">Sigma factor</keyword>
<gene>
    <name evidence="7" type="ORF">GFH32_12640</name>
</gene>
<protein>
    <submittedName>
        <fullName evidence="7">Sigma-70 family RNA polymerase sigma factor</fullName>
    </submittedName>
</protein>
<evidence type="ECO:0000259" key="5">
    <source>
        <dbReference type="Pfam" id="PF04542"/>
    </source>
</evidence>
<evidence type="ECO:0000313" key="7">
    <source>
        <dbReference type="EMBL" id="QGA27114.1"/>
    </source>
</evidence>
<name>A0A5Q0QCS8_9SPHI</name>
<dbReference type="EMBL" id="CP045652">
    <property type="protein sequence ID" value="QGA27114.1"/>
    <property type="molecule type" value="Genomic_DNA"/>
</dbReference>
<evidence type="ECO:0000259" key="6">
    <source>
        <dbReference type="Pfam" id="PF08281"/>
    </source>
</evidence>
<evidence type="ECO:0000256" key="1">
    <source>
        <dbReference type="ARBA" id="ARBA00010641"/>
    </source>
</evidence>
<feature type="domain" description="RNA polymerase sigma factor 70 region 4 type 2" evidence="6">
    <location>
        <begin position="120"/>
        <end position="170"/>
    </location>
</feature>
<evidence type="ECO:0000256" key="3">
    <source>
        <dbReference type="ARBA" id="ARBA00023082"/>
    </source>
</evidence>
<dbReference type="InterPro" id="IPR013324">
    <property type="entry name" value="RNA_pol_sigma_r3/r4-like"/>
</dbReference>
<dbReference type="KEGG" id="sphe:GFH32_12640"/>
<dbReference type="Gene3D" id="1.10.10.10">
    <property type="entry name" value="Winged helix-like DNA-binding domain superfamily/Winged helix DNA-binding domain"/>
    <property type="match status" value="1"/>
</dbReference>
<dbReference type="InterPro" id="IPR013249">
    <property type="entry name" value="RNA_pol_sigma70_r4_t2"/>
</dbReference>
<keyword evidence="2" id="KW-0805">Transcription regulation</keyword>
<feature type="domain" description="RNA polymerase sigma-70 region 2" evidence="5">
    <location>
        <begin position="25"/>
        <end position="89"/>
    </location>
</feature>
<dbReference type="SUPFAM" id="SSF88946">
    <property type="entry name" value="Sigma2 domain of RNA polymerase sigma factors"/>
    <property type="match status" value="1"/>
</dbReference>
<reference evidence="7 8" key="1">
    <citation type="submission" date="2019-10" db="EMBL/GenBank/DDBJ databases">
        <authorList>
            <person name="Dong K."/>
        </authorList>
    </citation>
    <scope>NUCLEOTIDE SEQUENCE [LARGE SCALE GENOMIC DNA]</scope>
    <source>
        <strain evidence="8">dk4302</strain>
    </source>
</reference>
<dbReference type="GO" id="GO:0016987">
    <property type="term" value="F:sigma factor activity"/>
    <property type="evidence" value="ECO:0007669"/>
    <property type="project" value="UniProtKB-KW"/>
</dbReference>
<proteinExistence type="inferred from homology"/>
<evidence type="ECO:0000256" key="4">
    <source>
        <dbReference type="ARBA" id="ARBA00023163"/>
    </source>
</evidence>
<evidence type="ECO:0000256" key="2">
    <source>
        <dbReference type="ARBA" id="ARBA00023015"/>
    </source>
</evidence>
<keyword evidence="8" id="KW-1185">Reference proteome</keyword>
<dbReference type="PANTHER" id="PTHR43133:SF46">
    <property type="entry name" value="RNA POLYMERASE SIGMA-70 FACTOR ECF SUBFAMILY"/>
    <property type="match status" value="1"/>
</dbReference>
<dbReference type="SUPFAM" id="SSF88659">
    <property type="entry name" value="Sigma3 and sigma4 domains of RNA polymerase sigma factors"/>
    <property type="match status" value="1"/>
</dbReference>
<keyword evidence="4" id="KW-0804">Transcription</keyword>
<dbReference type="GO" id="GO:0003677">
    <property type="term" value="F:DNA binding"/>
    <property type="evidence" value="ECO:0007669"/>
    <property type="project" value="InterPro"/>
</dbReference>
<comment type="similarity">
    <text evidence="1">Belongs to the sigma-70 factor family. ECF subfamily.</text>
</comment>
<dbReference type="GO" id="GO:0006352">
    <property type="term" value="P:DNA-templated transcription initiation"/>
    <property type="evidence" value="ECO:0007669"/>
    <property type="project" value="InterPro"/>
</dbReference>
<dbReference type="InterPro" id="IPR036388">
    <property type="entry name" value="WH-like_DNA-bd_sf"/>
</dbReference>
<dbReference type="AlphaFoldDB" id="A0A5Q0QCS8"/>
<dbReference type="InterPro" id="IPR007627">
    <property type="entry name" value="RNA_pol_sigma70_r2"/>
</dbReference>
<dbReference type="Pfam" id="PF08281">
    <property type="entry name" value="Sigma70_r4_2"/>
    <property type="match status" value="1"/>
</dbReference>
<sequence>MIKNVEQQLVDLRAGKETSLSFFMDQYAHSLRFFALKMIKDRLIAEEIISDAYVKLWERKENFHCEETVKSFLYLVTKNACLDFIKSGRNKVQHEEEWLYDLENPDKDILTKMIYFELIELIVQEIEKLPKQQAQIFKMSYFDGKDTGEISEALGTSASNIYFARSRAISMLKQVFKQKDISFYSLLIAFLANNY</sequence>
<dbReference type="InterPro" id="IPR039425">
    <property type="entry name" value="RNA_pol_sigma-70-like"/>
</dbReference>
<dbReference type="Proteomes" id="UP000326921">
    <property type="component" value="Chromosome"/>
</dbReference>
<dbReference type="Pfam" id="PF04542">
    <property type="entry name" value="Sigma70_r2"/>
    <property type="match status" value="1"/>
</dbReference>
<dbReference type="NCBIfam" id="TIGR02937">
    <property type="entry name" value="sigma70-ECF"/>
    <property type="match status" value="1"/>
</dbReference>
<dbReference type="PANTHER" id="PTHR43133">
    <property type="entry name" value="RNA POLYMERASE ECF-TYPE SIGMA FACTO"/>
    <property type="match status" value="1"/>
</dbReference>
<evidence type="ECO:0000313" key="8">
    <source>
        <dbReference type="Proteomes" id="UP000326921"/>
    </source>
</evidence>
<dbReference type="Gene3D" id="1.10.1740.10">
    <property type="match status" value="1"/>
</dbReference>
<dbReference type="InterPro" id="IPR014284">
    <property type="entry name" value="RNA_pol_sigma-70_dom"/>
</dbReference>
<accession>A0A5Q0QCS8</accession>
<dbReference type="InterPro" id="IPR013325">
    <property type="entry name" value="RNA_pol_sigma_r2"/>
</dbReference>